<feature type="region of interest" description="Disordered" evidence="1">
    <location>
        <begin position="1"/>
        <end position="86"/>
    </location>
</feature>
<evidence type="ECO:0000313" key="4">
    <source>
        <dbReference type="Proteomes" id="UP001049176"/>
    </source>
</evidence>
<dbReference type="OrthoDB" id="2322499at2759"/>
<protein>
    <recommendedName>
        <fullName evidence="2">F-box domain-containing protein</fullName>
    </recommendedName>
</protein>
<feature type="domain" description="F-box" evidence="2">
    <location>
        <begin position="93"/>
        <end position="142"/>
    </location>
</feature>
<dbReference type="KEGG" id="more:E1B28_002208"/>
<organism evidence="3 4">
    <name type="scientific">Marasmius oreades</name>
    <name type="common">fairy-ring Marasmius</name>
    <dbReference type="NCBI Taxonomy" id="181124"/>
    <lineage>
        <taxon>Eukaryota</taxon>
        <taxon>Fungi</taxon>
        <taxon>Dikarya</taxon>
        <taxon>Basidiomycota</taxon>
        <taxon>Agaricomycotina</taxon>
        <taxon>Agaricomycetes</taxon>
        <taxon>Agaricomycetidae</taxon>
        <taxon>Agaricales</taxon>
        <taxon>Marasmiineae</taxon>
        <taxon>Marasmiaceae</taxon>
        <taxon>Marasmius</taxon>
    </lineage>
</organism>
<dbReference type="InterPro" id="IPR001810">
    <property type="entry name" value="F-box_dom"/>
</dbReference>
<dbReference type="InterPro" id="IPR036047">
    <property type="entry name" value="F-box-like_dom_sf"/>
</dbReference>
<dbReference type="AlphaFoldDB" id="A0A9P7UKB3"/>
<dbReference type="EMBL" id="CM032190">
    <property type="protein sequence ID" value="KAG7086237.1"/>
    <property type="molecule type" value="Genomic_DNA"/>
</dbReference>
<keyword evidence="4" id="KW-1185">Reference proteome</keyword>
<dbReference type="GeneID" id="66071284"/>
<accession>A0A9P7UKB3</accession>
<dbReference type="RefSeq" id="XP_043002708.1">
    <property type="nucleotide sequence ID" value="XM_043159109.1"/>
</dbReference>
<feature type="compositionally biased region" description="Basic residues" evidence="1">
    <location>
        <begin position="58"/>
        <end position="84"/>
    </location>
</feature>
<reference evidence="3" key="1">
    <citation type="journal article" date="2021" name="Genome Biol. Evol.">
        <title>The assembled and annotated genome of the fairy-ring fungus Marasmius oreades.</title>
        <authorList>
            <person name="Hiltunen M."/>
            <person name="Ament-Velasquez S.L."/>
            <person name="Johannesson H."/>
        </authorList>
    </citation>
    <scope>NUCLEOTIDE SEQUENCE</scope>
    <source>
        <strain evidence="3">03SP1</strain>
    </source>
</reference>
<name>A0A9P7UKB3_9AGAR</name>
<gene>
    <name evidence="3" type="ORF">E1B28_002208</name>
</gene>
<evidence type="ECO:0000313" key="3">
    <source>
        <dbReference type="EMBL" id="KAG7086237.1"/>
    </source>
</evidence>
<dbReference type="Proteomes" id="UP001049176">
    <property type="component" value="Chromosome 10"/>
</dbReference>
<proteinExistence type="predicted"/>
<feature type="compositionally biased region" description="Acidic residues" evidence="1">
    <location>
        <begin position="36"/>
        <end position="55"/>
    </location>
</feature>
<dbReference type="SUPFAM" id="SSF81383">
    <property type="entry name" value="F-box domain"/>
    <property type="match status" value="1"/>
</dbReference>
<evidence type="ECO:0000259" key="2">
    <source>
        <dbReference type="PROSITE" id="PS50181"/>
    </source>
</evidence>
<dbReference type="PROSITE" id="PS50181">
    <property type="entry name" value="FBOX"/>
    <property type="match status" value="1"/>
</dbReference>
<sequence>MVGTRQSARVKAQATRANASGPAEGSSKRQKRQESDNESAVDEDDNEEDEEDEEEQKGKRKWKGKAVAKQPPKKRAKTTNKTRRKTVDISGKLSLLPTQPVDILLEIWHYLPLQTLFSLTRVNKAFRKNILSPECLSVWKSFRTARKAPKPLPGLSEQQWARMLFIESCQRCGKTRKHATYPIWECGERLCTNCLKASCITKRKFSTRYSGRDVSILDLILPAYEHPNYLYPVNEIEKIIAAFDACKDDAARKFYIQEREESLRETKQHIKLCQKWKWKYQSRVMDEEQDGMNMRREQIKHKLLELGYTEKDVERSGYSMLSSAIAHNPLTDKGWVLIRASVVTALEMSRVCRAFAPDAADVLLSRREMLSDAYDRYKKTLSPIDCRDLPNVPTVMFMYTLIQSLFTVPDSHFIDTEQVNQAFTATLPEISAFSANVRTRLTQELECGSVTDWRKRLFGSYCPQGHANIANPERLVGFAGPSPPANQNSLDLALTVIYCNQCWSLFPSVRTALHHLHCPLCCFSNHAFERRFLYHGRRDTMTLKATDCSRAVVSMIEATGSDINTTTADQMDERGDVFECLRCERKGNTFVGRWRECIKHYVNTATHLPLDPADPIPAAEEPLFKRIDTGNHEDQRKSWACAHCFVHLEGGNATRADVVAHVSSEHNVAEPSVPTDFFYNGHECDGNPTRMQDLGLDPCNNSDVGSSKVKFDSDSD</sequence>
<comment type="caution">
    <text evidence="3">The sequence shown here is derived from an EMBL/GenBank/DDBJ whole genome shotgun (WGS) entry which is preliminary data.</text>
</comment>
<dbReference type="CDD" id="cd09917">
    <property type="entry name" value="F-box_SF"/>
    <property type="match status" value="1"/>
</dbReference>
<evidence type="ECO:0000256" key="1">
    <source>
        <dbReference type="SAM" id="MobiDB-lite"/>
    </source>
</evidence>